<dbReference type="AlphaFoldDB" id="A0A8I2YIB1"/>
<accession>A0A8I2YIB1</accession>
<name>A0A8I2YIB1_9AGAM</name>
<evidence type="ECO:0000313" key="2">
    <source>
        <dbReference type="EMBL" id="KAG6372389.1"/>
    </source>
</evidence>
<dbReference type="Proteomes" id="UP000683000">
    <property type="component" value="Unassembled WGS sequence"/>
</dbReference>
<dbReference type="EMBL" id="JAGFBS010000028">
    <property type="protein sequence ID" value="KAG6372389.1"/>
    <property type="molecule type" value="Genomic_DNA"/>
</dbReference>
<dbReference type="Pfam" id="PF17667">
    <property type="entry name" value="Pkinase_fungal"/>
    <property type="match status" value="2"/>
</dbReference>
<protein>
    <recommendedName>
        <fullName evidence="1">Fungal-type protein kinase domain-containing protein</fullName>
    </recommendedName>
</protein>
<evidence type="ECO:0000313" key="3">
    <source>
        <dbReference type="Proteomes" id="UP000683000"/>
    </source>
</evidence>
<organism evidence="2 3">
    <name type="scientific">Boletus reticuloceps</name>
    <dbReference type="NCBI Taxonomy" id="495285"/>
    <lineage>
        <taxon>Eukaryota</taxon>
        <taxon>Fungi</taxon>
        <taxon>Dikarya</taxon>
        <taxon>Basidiomycota</taxon>
        <taxon>Agaricomycotina</taxon>
        <taxon>Agaricomycetes</taxon>
        <taxon>Agaricomycetidae</taxon>
        <taxon>Boletales</taxon>
        <taxon>Boletineae</taxon>
        <taxon>Boletaceae</taxon>
        <taxon>Boletoideae</taxon>
        <taxon>Boletus</taxon>
    </lineage>
</organism>
<evidence type="ECO:0000259" key="1">
    <source>
        <dbReference type="Pfam" id="PF17667"/>
    </source>
</evidence>
<dbReference type="OrthoDB" id="5569250at2759"/>
<gene>
    <name evidence="2" type="ORF">JVT61DRAFT_7854</name>
</gene>
<sequence length="405" mass="45326">MKILEEHGIEGVPQLVHEQQVEMQHLADPNLTLNQSTHILRSLVADPLPDDCKYHLQVHSCLVSTPKGAPIYDFSCLAELLVGLANCLQAHFDAFNVAGVLHWDISLFNLLSVTLAEGQKCAFKFLQSSMLNGDEGARLEWKITENVTCHSLLADWEYMIPNQNGRMDELHDTLPEKVSSVSQSSPTLYVRLPGGDSEMKTTMKSQSKLNSKDSIIIPLVNESLPENSSTPIDANPLHRTGMWAWMATELSYRVPGIPVVHQPHHDLESFFYILIVICLMYDIPNVTKPPKKLAECFDPLFAISEPSIAKTLNIQSDFSWTLIVLSNISQYFQPLVPLLEHLRCELILPIRLKNNTFQTNPNFTHSMSITAMSRRSFNSWKAAGTDLPGREVSPLRAAVPPIPQG</sequence>
<dbReference type="InterPro" id="IPR040976">
    <property type="entry name" value="Pkinase_fungal"/>
</dbReference>
<reference evidence="2" key="1">
    <citation type="submission" date="2021-03" db="EMBL/GenBank/DDBJ databases">
        <title>Evolutionary innovations through gain and loss of genes in the ectomycorrhizal Boletales.</title>
        <authorList>
            <person name="Wu G."/>
            <person name="Miyauchi S."/>
            <person name="Morin E."/>
            <person name="Yang Z.-L."/>
            <person name="Xu J."/>
            <person name="Martin F.M."/>
        </authorList>
    </citation>
    <scope>NUCLEOTIDE SEQUENCE</scope>
    <source>
        <strain evidence="2">BR01</strain>
    </source>
</reference>
<dbReference type="PANTHER" id="PTHR38248:SF2">
    <property type="entry name" value="FUNK1 11"/>
    <property type="match status" value="1"/>
</dbReference>
<proteinExistence type="predicted"/>
<comment type="caution">
    <text evidence="2">The sequence shown here is derived from an EMBL/GenBank/DDBJ whole genome shotgun (WGS) entry which is preliminary data.</text>
</comment>
<dbReference type="PANTHER" id="PTHR38248">
    <property type="entry name" value="FUNK1 6"/>
    <property type="match status" value="1"/>
</dbReference>
<feature type="domain" description="Fungal-type protein kinase" evidence="1">
    <location>
        <begin position="5"/>
        <end position="113"/>
    </location>
</feature>
<keyword evidence="3" id="KW-1185">Reference proteome</keyword>
<feature type="domain" description="Fungal-type protein kinase" evidence="1">
    <location>
        <begin position="235"/>
        <end position="278"/>
    </location>
</feature>